<protein>
    <recommendedName>
        <fullName evidence="2">DNA-(apurinic or apyrimidinic site) lyase</fullName>
        <ecNumber evidence="2">4.2.99.18</ecNumber>
    </recommendedName>
</protein>
<name>A0A1T5CCS2_9BACT</name>
<dbReference type="Pfam" id="PF07934">
    <property type="entry name" value="OGG_N"/>
    <property type="match status" value="1"/>
</dbReference>
<evidence type="ECO:0000256" key="4">
    <source>
        <dbReference type="ARBA" id="ARBA00022801"/>
    </source>
</evidence>
<keyword evidence="5" id="KW-0234">DNA repair</keyword>
<evidence type="ECO:0000256" key="5">
    <source>
        <dbReference type="ARBA" id="ARBA00023204"/>
    </source>
</evidence>
<organism evidence="11 12">
    <name type="scientific">Parabacteroides chartae</name>
    <dbReference type="NCBI Taxonomy" id="1037355"/>
    <lineage>
        <taxon>Bacteria</taxon>
        <taxon>Pseudomonadati</taxon>
        <taxon>Bacteroidota</taxon>
        <taxon>Bacteroidia</taxon>
        <taxon>Bacteroidales</taxon>
        <taxon>Tannerellaceae</taxon>
        <taxon>Parabacteroides</taxon>
    </lineage>
</organism>
<dbReference type="RefSeq" id="WP_079683370.1">
    <property type="nucleotide sequence ID" value="NZ_FUYQ01000011.1"/>
</dbReference>
<accession>A0A1T5CCS2</accession>
<evidence type="ECO:0000256" key="7">
    <source>
        <dbReference type="ARBA" id="ARBA00023268"/>
    </source>
</evidence>
<keyword evidence="8" id="KW-0326">Glycosidase</keyword>
<keyword evidence="4" id="KW-0378">Hydrolase</keyword>
<dbReference type="InterPro" id="IPR052054">
    <property type="entry name" value="Oxidative_DNA_repair_enzyme"/>
</dbReference>
<sequence length="283" mass="32710">MQILEVAEGVILSRPDSFNMNQIVTSGQCFRWDEINKNVWRGIAFDTLLEIELLDDNLYLFKCTKEAFYSLWYDYFDFERDYEQIKRSVSGDSFLEKAVVVGDGIRILRQDPFEMLITFIISQCSNIPKIKTNVNILCQKLGAYVEDKHGKDGYYLFPTPKALAENPELIASCGVGYRDKYIVNAARKVLTGELNLDHLRTVSREEAFDALISLYGVGRKVANCVLLFGLQHFDGFPIDLWIKKVLDKHYQGLFDTSRYNGYRGVIQQYMFYYGRTLGASYFE</sequence>
<feature type="domain" description="HhH-GPD" evidence="10">
    <location>
        <begin position="120"/>
        <end position="275"/>
    </location>
</feature>
<dbReference type="Proteomes" id="UP000190852">
    <property type="component" value="Unassembled WGS sequence"/>
</dbReference>
<reference evidence="12" key="1">
    <citation type="submission" date="2017-02" db="EMBL/GenBank/DDBJ databases">
        <authorList>
            <person name="Varghese N."/>
            <person name="Submissions S."/>
        </authorList>
    </citation>
    <scope>NUCLEOTIDE SEQUENCE [LARGE SCALE GENOMIC DNA]</scope>
    <source>
        <strain evidence="12">DSM 24967</strain>
    </source>
</reference>
<evidence type="ECO:0000256" key="2">
    <source>
        <dbReference type="ARBA" id="ARBA00012720"/>
    </source>
</evidence>
<dbReference type="Gene3D" id="1.10.1670.10">
    <property type="entry name" value="Helix-hairpin-Helix base-excision DNA repair enzymes (C-terminal)"/>
    <property type="match status" value="1"/>
</dbReference>
<dbReference type="Gene3D" id="3.30.310.260">
    <property type="match status" value="1"/>
</dbReference>
<dbReference type="GO" id="GO:0008534">
    <property type="term" value="F:oxidized purine nucleobase lesion DNA N-glycosylase activity"/>
    <property type="evidence" value="ECO:0007669"/>
    <property type="project" value="InterPro"/>
</dbReference>
<evidence type="ECO:0000256" key="6">
    <source>
        <dbReference type="ARBA" id="ARBA00023239"/>
    </source>
</evidence>
<dbReference type="SUPFAM" id="SSF55945">
    <property type="entry name" value="TATA-box binding protein-like"/>
    <property type="match status" value="1"/>
</dbReference>
<dbReference type="InterPro" id="IPR023170">
    <property type="entry name" value="HhH_base_excis_C"/>
</dbReference>
<dbReference type="GO" id="GO:0003684">
    <property type="term" value="F:damaged DNA binding"/>
    <property type="evidence" value="ECO:0007669"/>
    <property type="project" value="InterPro"/>
</dbReference>
<dbReference type="GO" id="GO:0006284">
    <property type="term" value="P:base-excision repair"/>
    <property type="evidence" value="ECO:0007669"/>
    <property type="project" value="InterPro"/>
</dbReference>
<comment type="catalytic activity">
    <reaction evidence="9">
        <text>2'-deoxyribonucleotide-(2'-deoxyribose 5'-phosphate)-2'-deoxyribonucleotide-DNA = a 3'-end 2'-deoxyribonucleotide-(2,3-dehydro-2,3-deoxyribose 5'-phosphate)-DNA + a 5'-end 5'-phospho-2'-deoxyribonucleoside-DNA + H(+)</text>
        <dbReference type="Rhea" id="RHEA:66592"/>
        <dbReference type="Rhea" id="RHEA-COMP:13180"/>
        <dbReference type="Rhea" id="RHEA-COMP:16897"/>
        <dbReference type="Rhea" id="RHEA-COMP:17067"/>
        <dbReference type="ChEBI" id="CHEBI:15378"/>
        <dbReference type="ChEBI" id="CHEBI:136412"/>
        <dbReference type="ChEBI" id="CHEBI:157695"/>
        <dbReference type="ChEBI" id="CHEBI:167181"/>
        <dbReference type="EC" id="4.2.99.18"/>
    </reaction>
</comment>
<evidence type="ECO:0000256" key="3">
    <source>
        <dbReference type="ARBA" id="ARBA00022763"/>
    </source>
</evidence>
<dbReference type="InterPro" id="IPR011257">
    <property type="entry name" value="DNA_glycosylase"/>
</dbReference>
<dbReference type="CDD" id="cd00056">
    <property type="entry name" value="ENDO3c"/>
    <property type="match status" value="1"/>
</dbReference>
<keyword evidence="7" id="KW-0511">Multifunctional enzyme</keyword>
<dbReference type="EC" id="4.2.99.18" evidence="2"/>
<proteinExistence type="inferred from homology"/>
<dbReference type="PANTHER" id="PTHR10242">
    <property type="entry name" value="8-OXOGUANINE DNA GLYCOSYLASE"/>
    <property type="match status" value="1"/>
</dbReference>
<evidence type="ECO:0000256" key="1">
    <source>
        <dbReference type="ARBA" id="ARBA00010679"/>
    </source>
</evidence>
<dbReference type="InterPro" id="IPR003265">
    <property type="entry name" value="HhH-GPD_domain"/>
</dbReference>
<dbReference type="SMART" id="SM00478">
    <property type="entry name" value="ENDO3c"/>
    <property type="match status" value="1"/>
</dbReference>
<dbReference type="InterPro" id="IPR012904">
    <property type="entry name" value="OGG_N"/>
</dbReference>
<evidence type="ECO:0000313" key="11">
    <source>
        <dbReference type="EMBL" id="SKB57131.1"/>
    </source>
</evidence>
<evidence type="ECO:0000313" key="12">
    <source>
        <dbReference type="Proteomes" id="UP000190852"/>
    </source>
</evidence>
<dbReference type="EMBL" id="FUYQ01000011">
    <property type="protein sequence ID" value="SKB57131.1"/>
    <property type="molecule type" value="Genomic_DNA"/>
</dbReference>
<comment type="similarity">
    <text evidence="1">Belongs to the type-1 OGG1 family.</text>
</comment>
<evidence type="ECO:0000259" key="10">
    <source>
        <dbReference type="SMART" id="SM00478"/>
    </source>
</evidence>
<keyword evidence="6 11" id="KW-0456">Lyase</keyword>
<dbReference type="PANTHER" id="PTHR10242:SF2">
    <property type="entry name" value="N-GLYCOSYLASE_DNA LYASE"/>
    <property type="match status" value="1"/>
</dbReference>
<evidence type="ECO:0000256" key="9">
    <source>
        <dbReference type="ARBA" id="ARBA00044632"/>
    </source>
</evidence>
<dbReference type="GO" id="GO:0006289">
    <property type="term" value="P:nucleotide-excision repair"/>
    <property type="evidence" value="ECO:0007669"/>
    <property type="project" value="InterPro"/>
</dbReference>
<evidence type="ECO:0000256" key="8">
    <source>
        <dbReference type="ARBA" id="ARBA00023295"/>
    </source>
</evidence>
<keyword evidence="3" id="KW-0227">DNA damage</keyword>
<keyword evidence="12" id="KW-1185">Reference proteome</keyword>
<dbReference type="GO" id="GO:0140078">
    <property type="term" value="F:class I DNA-(apurinic or apyrimidinic site) endonuclease activity"/>
    <property type="evidence" value="ECO:0007669"/>
    <property type="project" value="UniProtKB-EC"/>
</dbReference>
<dbReference type="AlphaFoldDB" id="A0A1T5CCS2"/>
<gene>
    <name evidence="11" type="ORF">SAMN05660349_01846</name>
</gene>
<dbReference type="Gene3D" id="1.10.340.30">
    <property type="entry name" value="Hypothetical protein, domain 2"/>
    <property type="match status" value="1"/>
</dbReference>
<dbReference type="SUPFAM" id="SSF48150">
    <property type="entry name" value="DNA-glycosylase"/>
    <property type="match status" value="1"/>
</dbReference>